<gene>
    <name evidence="2 4" type="primary">fbxb-66</name>
    <name evidence="2" type="ORF">CELE_Y40B1B.3</name>
    <name evidence="4" type="ORF">Y40B1B.3</name>
</gene>
<dbReference type="PhylomeDB" id="Q9XWP5"/>
<dbReference type="InterPro" id="IPR012885">
    <property type="entry name" value="F-box_Sdz-33"/>
</dbReference>
<dbReference type="OrthoDB" id="5876939at2759"/>
<dbReference type="PROSITE" id="PS50181">
    <property type="entry name" value="FBOX"/>
    <property type="match status" value="1"/>
</dbReference>
<dbReference type="WormBase" id="Y40B1B.3">
    <property type="protein sequence ID" value="CE20237"/>
    <property type="gene ID" value="WBGene00044066"/>
    <property type="gene designation" value="fbxb-66"/>
</dbReference>
<accession>Q9XWP5</accession>
<dbReference type="Pfam" id="PF00646">
    <property type="entry name" value="F-box"/>
    <property type="match status" value="1"/>
</dbReference>
<evidence type="ECO:0000313" key="4">
    <source>
        <dbReference type="WormBase" id="Y40B1B.3"/>
    </source>
</evidence>
<reference evidence="2 3" key="1">
    <citation type="journal article" date="1998" name="Science">
        <title>Genome sequence of the nematode C. elegans: a platform for investigating biology.</title>
        <authorList>
            <consortium name="The C. elegans sequencing consortium"/>
            <person name="Sulson J.E."/>
            <person name="Waterston R."/>
        </authorList>
    </citation>
    <scope>NUCLEOTIDE SEQUENCE [LARGE SCALE GENOMIC DNA]</scope>
    <source>
        <strain evidence="2 3">Bristol N2</strain>
    </source>
</reference>
<protein>
    <submittedName>
        <fullName evidence="2">F-box domain-containing protein</fullName>
    </submittedName>
</protein>
<dbReference type="GeneID" id="189784"/>
<dbReference type="HOGENOM" id="CLU_028840_1_1_1"/>
<dbReference type="PANTHER" id="PTHR22899">
    <property type="entry name" value="CYCLIN-RELATED F-BOX FAMILY"/>
    <property type="match status" value="1"/>
</dbReference>
<dbReference type="PIR" id="T26784">
    <property type="entry name" value="T26784"/>
</dbReference>
<dbReference type="PANTHER" id="PTHR22899:SF0">
    <property type="entry name" value="F-BOX ASSOCIATED DOMAIN-CONTAINING PROTEIN-RELATED"/>
    <property type="match status" value="1"/>
</dbReference>
<proteinExistence type="predicted"/>
<feature type="domain" description="F-box" evidence="1">
    <location>
        <begin position="3"/>
        <end position="50"/>
    </location>
</feature>
<dbReference type="Pfam" id="PF07735">
    <property type="entry name" value="FBA_2"/>
    <property type="match status" value="1"/>
</dbReference>
<dbReference type="InterPro" id="IPR001810">
    <property type="entry name" value="F-box_dom"/>
</dbReference>
<dbReference type="STRING" id="6239.Y40B1B.3.1"/>
<dbReference type="RefSeq" id="NP_493362.1">
    <property type="nucleotide sequence ID" value="NM_060961.6"/>
</dbReference>
<dbReference type="KEGG" id="cel:CELE_Y40B1B.3"/>
<sequence>MSTFPILLLPQKSLQNVLRIMQPLELIYFSFVSKTCKAHTVDLNLKASRLTIVLKNGEECAWIEAVFKDGNTVGFEISTESCADCSEVMYPVLGTYYEDGSYDSSHADTIKVPTIGLAQVIAHFQTIFHKPKISQLYHENVYICDQMLEIIKTLDFEKIEFWIRTFDYFLILFSNYTREVDFQIHCLRLVTRVILCRSIRFVDSSDWHLPNVLASNGTQFKCSTPVPIKSINMFLRHWTNGSNPRLECIRISIEAEAPFSEESTYIEEVLKGIHYQTEPIDSVKTFDPINLYTHNNLCFNEHILKQTTGIVIRCGYEKKAMVNVKLFETPTESEVLFQMSLIV</sequence>
<keyword evidence="3" id="KW-1185">Reference proteome</keyword>
<dbReference type="AGR" id="WB:WBGene00044066"/>
<dbReference type="InParanoid" id="Q9XWP5"/>
<dbReference type="InterPro" id="IPR053222">
    <property type="entry name" value="Zygotic_Embryogenesis-Asso"/>
</dbReference>
<evidence type="ECO:0000313" key="3">
    <source>
        <dbReference type="Proteomes" id="UP000001940"/>
    </source>
</evidence>
<dbReference type="AlphaFoldDB" id="Q9XWP5"/>
<organism evidence="2 3">
    <name type="scientific">Caenorhabditis elegans</name>
    <dbReference type="NCBI Taxonomy" id="6239"/>
    <lineage>
        <taxon>Eukaryota</taxon>
        <taxon>Metazoa</taxon>
        <taxon>Ecdysozoa</taxon>
        <taxon>Nematoda</taxon>
        <taxon>Chromadorea</taxon>
        <taxon>Rhabditida</taxon>
        <taxon>Rhabditina</taxon>
        <taxon>Rhabditomorpha</taxon>
        <taxon>Rhabditoidea</taxon>
        <taxon>Rhabditidae</taxon>
        <taxon>Peloderinae</taxon>
        <taxon>Caenorhabditis</taxon>
    </lineage>
</organism>
<dbReference type="PaxDb" id="6239-Y40B1B.3"/>
<dbReference type="Bgee" id="WBGene00044066">
    <property type="expression patterns" value="Expressed in embryo and 3 other cell types or tissues"/>
</dbReference>
<evidence type="ECO:0000313" key="2">
    <source>
        <dbReference type="EMBL" id="CAA21605.1"/>
    </source>
</evidence>
<name>Q9XWP5_CAEEL</name>
<dbReference type="UCSC" id="Y40B1B.3">
    <property type="organism name" value="c. elegans"/>
</dbReference>
<dbReference type="Proteomes" id="UP000001940">
    <property type="component" value="Chromosome I"/>
</dbReference>
<dbReference type="CTD" id="189784"/>
<evidence type="ECO:0000259" key="1">
    <source>
        <dbReference type="PROSITE" id="PS50181"/>
    </source>
</evidence>
<dbReference type="EMBL" id="BX284601">
    <property type="protein sequence ID" value="CAA21605.1"/>
    <property type="molecule type" value="Genomic_DNA"/>
</dbReference>